<name>A0A1U0WS61_9MYCO</name>
<sequence length="126" mass="12244">MTGENVGVYEPGRDITGLASAAVTGKRFLKISGNRSTATGNISVAPADAGGRVCGVAKYDAASGAIVGVARGNSRVTHVTADGAIAAFAEVEVGAAGKAKTKASGIAVGYALTAAADGADAEISLY</sequence>
<dbReference type="Proteomes" id="UP000190074">
    <property type="component" value="Unassembled WGS sequence"/>
</dbReference>
<protein>
    <recommendedName>
        <fullName evidence="3">DUF2190 domain-containing protein</fullName>
    </recommendedName>
</protein>
<dbReference type="InterPro" id="IPR011231">
    <property type="entry name" value="Phage_VT1-Sakai_H0018"/>
</dbReference>
<evidence type="ECO:0008006" key="3">
    <source>
        <dbReference type="Google" id="ProtNLM"/>
    </source>
</evidence>
<gene>
    <name evidence="1" type="ORF">SAMEA2259716_03392</name>
</gene>
<dbReference type="AlphaFoldDB" id="A0A1U0WS61"/>
<evidence type="ECO:0000313" key="2">
    <source>
        <dbReference type="Proteomes" id="UP000190074"/>
    </source>
</evidence>
<organism evidence="1 2">
    <name type="scientific">Mycobacteroides abscessus subsp. massiliense</name>
    <dbReference type="NCBI Taxonomy" id="1962118"/>
    <lineage>
        <taxon>Bacteria</taxon>
        <taxon>Bacillati</taxon>
        <taxon>Actinomycetota</taxon>
        <taxon>Actinomycetes</taxon>
        <taxon>Mycobacteriales</taxon>
        <taxon>Mycobacteriaceae</taxon>
        <taxon>Mycobacteroides</taxon>
        <taxon>Mycobacteroides abscessus</taxon>
    </lineage>
</organism>
<dbReference type="RefSeq" id="WP_079626769.1">
    <property type="nucleotide sequence ID" value="NZ_FVGW01000006.1"/>
</dbReference>
<dbReference type="EMBL" id="FVGW01000006">
    <property type="protein sequence ID" value="SKM29322.1"/>
    <property type="molecule type" value="Genomic_DNA"/>
</dbReference>
<dbReference type="Pfam" id="PF09956">
    <property type="entry name" value="Phage_cement_2"/>
    <property type="match status" value="1"/>
</dbReference>
<evidence type="ECO:0000313" key="1">
    <source>
        <dbReference type="EMBL" id="SKM29322.1"/>
    </source>
</evidence>
<proteinExistence type="predicted"/>
<accession>A0A1U0WS61</accession>
<reference evidence="1 2" key="1">
    <citation type="submission" date="2016-11" db="EMBL/GenBank/DDBJ databases">
        <authorList>
            <consortium name="Pathogen Informatics"/>
        </authorList>
    </citation>
    <scope>NUCLEOTIDE SEQUENCE [LARGE SCALE GENOMIC DNA]</scope>
    <source>
        <strain evidence="1 2">911</strain>
    </source>
</reference>